<evidence type="ECO:0000313" key="2">
    <source>
        <dbReference type="Proteomes" id="UP000001645"/>
    </source>
</evidence>
<evidence type="ECO:0000313" key="1">
    <source>
        <dbReference type="Ensembl" id="ENSMGAP00000028205.1"/>
    </source>
</evidence>
<dbReference type="Ensembl" id="ENSMGAT00000028356.1">
    <property type="protein sequence ID" value="ENSMGAP00000028205.1"/>
    <property type="gene ID" value="ENSMGAG00000020270.1"/>
</dbReference>
<reference evidence="1" key="2">
    <citation type="submission" date="2025-08" db="UniProtKB">
        <authorList>
            <consortium name="Ensembl"/>
        </authorList>
    </citation>
    <scope>IDENTIFICATION</scope>
</reference>
<keyword evidence="2" id="KW-1185">Reference proteome</keyword>
<name>A0A803Y8V8_MELGA</name>
<sequence length="180" mass="21010">HSHPCWAALLPGQGAVITPLPPSPLTGICILQVCGVHSGAQRHRTRLCLLQVLLHLYQAQLQVYPSAFFPLALFIYLLQPLLQVLVCKSRQWHLGSVCGHQLWAAHWYRACWWLRGGLQEGDVLLLRLDFHSGHLWWWLFRFRLFWVFLRQRIGERRWDDVVGNQISAESWPQTTLKYLL</sequence>
<protein>
    <submittedName>
        <fullName evidence="1">Uncharacterized protein</fullName>
    </submittedName>
</protein>
<dbReference type="AlphaFoldDB" id="A0A803Y8V8"/>
<dbReference type="InParanoid" id="A0A803Y8V8"/>
<proteinExistence type="predicted"/>
<accession>A0A803Y8V8</accession>
<dbReference type="Proteomes" id="UP000001645">
    <property type="component" value="Chromosome 8"/>
</dbReference>
<organism evidence="1 2">
    <name type="scientific">Meleagris gallopavo</name>
    <name type="common">Wild turkey</name>
    <dbReference type="NCBI Taxonomy" id="9103"/>
    <lineage>
        <taxon>Eukaryota</taxon>
        <taxon>Metazoa</taxon>
        <taxon>Chordata</taxon>
        <taxon>Craniata</taxon>
        <taxon>Vertebrata</taxon>
        <taxon>Euteleostomi</taxon>
        <taxon>Archelosauria</taxon>
        <taxon>Archosauria</taxon>
        <taxon>Dinosauria</taxon>
        <taxon>Saurischia</taxon>
        <taxon>Theropoda</taxon>
        <taxon>Coelurosauria</taxon>
        <taxon>Aves</taxon>
        <taxon>Neognathae</taxon>
        <taxon>Galloanserae</taxon>
        <taxon>Galliformes</taxon>
        <taxon>Phasianidae</taxon>
        <taxon>Meleagridinae</taxon>
        <taxon>Meleagris</taxon>
    </lineage>
</organism>
<dbReference type="GeneTree" id="ENSGT00980000198949"/>
<reference evidence="1" key="3">
    <citation type="submission" date="2025-09" db="UniProtKB">
        <authorList>
            <consortium name="Ensembl"/>
        </authorList>
    </citation>
    <scope>IDENTIFICATION</scope>
</reference>
<reference evidence="1 2" key="1">
    <citation type="journal article" date="2010" name="PLoS Biol.">
        <title>Multi-platform next-generation sequencing of the domestic turkey (Meleagris gallopavo): genome assembly and analysis.</title>
        <authorList>
            <person name="Dalloul R.A."/>
            <person name="Long J.A."/>
            <person name="Zimin A.V."/>
            <person name="Aslam L."/>
            <person name="Beal K."/>
            <person name="Blomberg L.A."/>
            <person name="Bouffard P."/>
            <person name="Burt D.W."/>
            <person name="Crasta O."/>
            <person name="Crooijmans R.P."/>
            <person name="Cooper K."/>
            <person name="Coulombe R.A."/>
            <person name="De S."/>
            <person name="Delany M.E."/>
            <person name="Dodgson J.B."/>
            <person name="Dong J.J."/>
            <person name="Evans C."/>
            <person name="Frederickson K.M."/>
            <person name="Flicek P."/>
            <person name="Florea L."/>
            <person name="Folkerts O."/>
            <person name="Groenen M.A."/>
            <person name="Harkins T.T."/>
            <person name="Herrero J."/>
            <person name="Hoffmann S."/>
            <person name="Megens H.J."/>
            <person name="Jiang A."/>
            <person name="de Jong P."/>
            <person name="Kaiser P."/>
            <person name="Kim H."/>
            <person name="Kim K.W."/>
            <person name="Kim S."/>
            <person name="Langenberger D."/>
            <person name="Lee M.K."/>
            <person name="Lee T."/>
            <person name="Mane S."/>
            <person name="Marcais G."/>
            <person name="Marz M."/>
            <person name="McElroy A.P."/>
            <person name="Modise T."/>
            <person name="Nefedov M."/>
            <person name="Notredame C."/>
            <person name="Paton I.R."/>
            <person name="Payne W.S."/>
            <person name="Pertea G."/>
            <person name="Prickett D."/>
            <person name="Puiu D."/>
            <person name="Qioa D."/>
            <person name="Raineri E."/>
            <person name="Ruffier M."/>
            <person name="Salzberg S.L."/>
            <person name="Schatz M.C."/>
            <person name="Scheuring C."/>
            <person name="Schmidt C.J."/>
            <person name="Schroeder S."/>
            <person name="Searle S.M."/>
            <person name="Smith E.J."/>
            <person name="Smith J."/>
            <person name="Sonstegard T.S."/>
            <person name="Stadler P.F."/>
            <person name="Tafer H."/>
            <person name="Tu Z.J."/>
            <person name="Van Tassell C.P."/>
            <person name="Vilella A.J."/>
            <person name="Williams K.P."/>
            <person name="Yorke J.A."/>
            <person name="Zhang L."/>
            <person name="Zhang H.B."/>
            <person name="Zhang X."/>
            <person name="Zhang Y."/>
            <person name="Reed K.M."/>
        </authorList>
    </citation>
    <scope>NUCLEOTIDE SEQUENCE [LARGE SCALE GENOMIC DNA]</scope>
</reference>